<comment type="caution">
    <text evidence="15">The sequence shown here is derived from an EMBL/GenBank/DDBJ whole genome shotgun (WGS) entry which is preliminary data.</text>
</comment>
<dbReference type="InterPro" id="IPR018159">
    <property type="entry name" value="Spectrin/alpha-actinin"/>
</dbReference>
<feature type="coiled-coil region" evidence="11">
    <location>
        <begin position="1040"/>
        <end position="1151"/>
    </location>
</feature>
<feature type="coiled-coil region" evidence="11">
    <location>
        <begin position="397"/>
        <end position="427"/>
    </location>
</feature>
<dbReference type="Gene3D" id="1.10.287.1490">
    <property type="match status" value="1"/>
</dbReference>
<dbReference type="InterPro" id="IPR035915">
    <property type="entry name" value="Plakin_repeat_sf"/>
</dbReference>
<keyword evidence="5" id="KW-0597">Phosphoprotein</keyword>
<feature type="region of interest" description="Disordered" evidence="12">
    <location>
        <begin position="2670"/>
        <end position="2729"/>
    </location>
</feature>
<evidence type="ECO:0000256" key="3">
    <source>
        <dbReference type="ARBA" id="ARBA00009109"/>
    </source>
</evidence>
<dbReference type="Pfam" id="PF18373">
    <property type="entry name" value="Spectrin_2"/>
    <property type="match status" value="1"/>
</dbReference>
<evidence type="ECO:0000256" key="12">
    <source>
        <dbReference type="SAM" id="MobiDB-lite"/>
    </source>
</evidence>
<feature type="coiled-coil region" evidence="11">
    <location>
        <begin position="1184"/>
        <end position="1218"/>
    </location>
</feature>
<feature type="region of interest" description="Disordered" evidence="12">
    <location>
        <begin position="1472"/>
        <end position="1491"/>
    </location>
</feature>
<feature type="domain" description="Desmoplakin spectrin-like" evidence="14">
    <location>
        <begin position="534"/>
        <end position="611"/>
    </location>
</feature>
<evidence type="ECO:0000259" key="13">
    <source>
        <dbReference type="Pfam" id="PF17902"/>
    </source>
</evidence>
<feature type="coiled-coil region" evidence="11">
    <location>
        <begin position="298"/>
        <end position="325"/>
    </location>
</feature>
<evidence type="ECO:0000256" key="9">
    <source>
        <dbReference type="ARBA" id="ARBA00023136"/>
    </source>
</evidence>
<organism evidence="15 16">
    <name type="scientific">Silurus asotus</name>
    <name type="common">Amur catfish</name>
    <name type="synonym">Parasilurus asotus</name>
    <dbReference type="NCBI Taxonomy" id="30991"/>
    <lineage>
        <taxon>Eukaryota</taxon>
        <taxon>Metazoa</taxon>
        <taxon>Chordata</taxon>
        <taxon>Craniata</taxon>
        <taxon>Vertebrata</taxon>
        <taxon>Euteleostomi</taxon>
        <taxon>Actinopterygii</taxon>
        <taxon>Neopterygii</taxon>
        <taxon>Teleostei</taxon>
        <taxon>Ostariophysi</taxon>
        <taxon>Siluriformes</taxon>
        <taxon>Siluridae</taxon>
        <taxon>Silurus</taxon>
    </lineage>
</organism>
<dbReference type="Gene3D" id="1.20.58.60">
    <property type="match status" value="3"/>
</dbReference>
<dbReference type="GO" id="GO:0030057">
    <property type="term" value="C:desmosome"/>
    <property type="evidence" value="ECO:0007669"/>
    <property type="project" value="UniProtKB-SubCell"/>
</dbReference>
<reference evidence="15" key="1">
    <citation type="submission" date="2018-07" db="EMBL/GenBank/DDBJ databases">
        <title>Comparative genomics of catfishes provides insights into carnivory and benthic adaptation.</title>
        <authorList>
            <person name="Zhang Y."/>
            <person name="Wang D."/>
            <person name="Peng Z."/>
            <person name="Zheng S."/>
            <person name="Shao F."/>
            <person name="Tao W."/>
        </authorList>
    </citation>
    <scope>NUCLEOTIDE SEQUENCE</scope>
    <source>
        <strain evidence="15">Chongqing</strain>
    </source>
</reference>
<feature type="domain" description="Desmoplakin SH3" evidence="13">
    <location>
        <begin position="434"/>
        <end position="499"/>
    </location>
</feature>
<evidence type="ECO:0000256" key="11">
    <source>
        <dbReference type="SAM" id="Coils"/>
    </source>
</evidence>
<keyword evidence="6" id="KW-0677">Repeat</keyword>
<dbReference type="GO" id="GO:0061436">
    <property type="term" value="P:establishment of skin barrier"/>
    <property type="evidence" value="ECO:0007669"/>
    <property type="project" value="UniProtKB-ARBA"/>
</dbReference>
<dbReference type="GO" id="GO:0005882">
    <property type="term" value="C:intermediate filament"/>
    <property type="evidence" value="ECO:0007669"/>
    <property type="project" value="TreeGrafter"/>
</dbReference>
<evidence type="ECO:0000256" key="4">
    <source>
        <dbReference type="ARBA" id="ARBA00022475"/>
    </source>
</evidence>
<dbReference type="GO" id="GO:0031101">
    <property type="term" value="P:fin regeneration"/>
    <property type="evidence" value="ECO:0007669"/>
    <property type="project" value="UniProtKB-ARBA"/>
</dbReference>
<evidence type="ECO:0000256" key="5">
    <source>
        <dbReference type="ARBA" id="ARBA00022553"/>
    </source>
</evidence>
<dbReference type="EMBL" id="MU582332">
    <property type="protein sequence ID" value="KAI5608485.1"/>
    <property type="molecule type" value="Genomic_DNA"/>
</dbReference>
<evidence type="ECO:0000256" key="2">
    <source>
        <dbReference type="ARBA" id="ARBA00004568"/>
    </source>
</evidence>
<dbReference type="SMART" id="SM00250">
    <property type="entry name" value="PLEC"/>
    <property type="match status" value="16"/>
</dbReference>
<evidence type="ECO:0000256" key="7">
    <source>
        <dbReference type="ARBA" id="ARBA00022949"/>
    </source>
</evidence>
<dbReference type="InterPro" id="IPR001101">
    <property type="entry name" value="Plectin_repeat"/>
</dbReference>
<dbReference type="Proteomes" id="UP001205998">
    <property type="component" value="Unassembled WGS sequence"/>
</dbReference>
<dbReference type="InterPro" id="IPR041573">
    <property type="entry name" value="Desmoplakin_Spectrin-like"/>
</dbReference>
<feature type="coiled-coil region" evidence="11">
    <location>
        <begin position="1245"/>
        <end position="1279"/>
    </location>
</feature>
<dbReference type="PANTHER" id="PTHR23169:SF26">
    <property type="entry name" value="DESMOPLAKIN"/>
    <property type="match status" value="1"/>
</dbReference>
<dbReference type="FunFam" id="3.90.1290.10:FF:000001">
    <property type="entry name" value="Plectin a"/>
    <property type="match status" value="2"/>
</dbReference>
<keyword evidence="16" id="KW-1185">Reference proteome</keyword>
<comment type="function">
    <text evidence="10">Involved in the organization of desmosome cell-cell junctions. Of particular importance in cell adhesion in the skin and during cardiac development. May also play a role in the regulation of Wnt, TGF-beta and Hippo signaling pathways.</text>
</comment>
<name>A0AAD5F9K5_SILAS</name>
<protein>
    <submittedName>
        <fullName evidence="15">Desmoplakin isoform X1</fullName>
    </submittedName>
</protein>
<evidence type="ECO:0000256" key="8">
    <source>
        <dbReference type="ARBA" id="ARBA00023054"/>
    </source>
</evidence>
<dbReference type="InterPro" id="IPR043197">
    <property type="entry name" value="Plakin"/>
</dbReference>
<dbReference type="Gene3D" id="1.20.58.1060">
    <property type="match status" value="1"/>
</dbReference>
<dbReference type="GO" id="GO:0045104">
    <property type="term" value="P:intermediate filament cytoskeleton organization"/>
    <property type="evidence" value="ECO:0007669"/>
    <property type="project" value="InterPro"/>
</dbReference>
<keyword evidence="9" id="KW-0472">Membrane</keyword>
<evidence type="ECO:0000259" key="14">
    <source>
        <dbReference type="Pfam" id="PF18373"/>
    </source>
</evidence>
<evidence type="ECO:0000313" key="16">
    <source>
        <dbReference type="Proteomes" id="UP001205998"/>
    </source>
</evidence>
<evidence type="ECO:0000313" key="15">
    <source>
        <dbReference type="EMBL" id="KAI5608485.1"/>
    </source>
</evidence>
<keyword evidence="7" id="KW-0965">Cell junction</keyword>
<evidence type="ECO:0000256" key="1">
    <source>
        <dbReference type="ARBA" id="ARBA00004236"/>
    </source>
</evidence>
<dbReference type="GO" id="GO:0042060">
    <property type="term" value="P:wound healing"/>
    <property type="evidence" value="ECO:0007669"/>
    <property type="project" value="TreeGrafter"/>
</dbReference>
<feature type="compositionally biased region" description="Basic and acidic residues" evidence="12">
    <location>
        <begin position="1441"/>
        <end position="1455"/>
    </location>
</feature>
<proteinExistence type="inferred from homology"/>
<dbReference type="PANTHER" id="PTHR23169">
    <property type="entry name" value="ENVOPLAKIN"/>
    <property type="match status" value="1"/>
</dbReference>
<keyword evidence="4" id="KW-1003">Cell membrane</keyword>
<accession>A0AAD5F9K5</accession>
<evidence type="ECO:0000256" key="6">
    <source>
        <dbReference type="ARBA" id="ARBA00022737"/>
    </source>
</evidence>
<sequence length="2729" mass="309413">MSVYGSQRGLHSLSRRTGSRSDVEVGNYQVGGNGFVQDYPEDYNYTFSKGSMGGGQGPPLHVVIHQRASILQSQCQALLHKAEFILQTDTDRVRAAAEAEHCMMSARDTIEQLKVLAVDLRNMGQPNESILITVEECTEQLRAVHMALGGSMQRTCRSSRGSWDETDRNFQHALAWIAQQKRLIETSSWGEEPASIDQQIMNHNRFHSSIQRSVEVERAKEELRDRRDKAGLHLLEQEWDSLQKMSFERSSQLNELQNIIGEITREIMWVNDREEEELMFDWGNKNIDTYIPKKQESYSRLMSDLEEKEKYLNKLKAKVDNLLVSNHPASDKIEAYMETLQTQWSWLLQITKCIHVHLKENSAYSQFFIEANETYGRLQQQHEIIRKKFSCDKSTPLANLQELLKSLEKEKDYLMEHKQQVQQLVNKSKNIVSLRPRNPEEKSNSPVKVQALCDFRQDQKVICKDDIAILKDNTERSKWLITGPGGLDMEVPSVCLLVPPPNPLSINLANKNEQYFEALQSVWNQLFINIKSLISWQYCLHDISRINSLTITMLAQMRPEEYRSIINSLESHYQEYQRNCSGSEMFGEEDKRAIESQYTGAQKHYDQMITQLPAYVKETSTTVLQGAKVSSGVNQVSAGVKKVSAGANQVSSDVRNVSPGVKKVSAGVNQVSSGVNVLSELHAFQLKLEVLESAVSTHQHIPVGQGAPAQCTSLITSSQAVVKDVESLKGEFQRLKEQLLTEVEGMKDTDKAQFLHSQLNLINQRLDRLGSHSSAYLLRLKALKSLLQALLQGEDVVKVYEARLTERETTSLDPAEVQKYQSALKVMRSELDQKDGVLRSLEDELNKARQCNTQIDPNCHRCDVDLCLYSEHVTQLSDRWKRIQAQINNRFGDLDAYLQQLKHYLASSSALDSWINDIKSRINAQMTTRTDDIAVLSKFLNQQKALNSEISGKRETVEAVQRDGEICVNSIKDYELGLASYSAGLETLLNIPIKKTMLQSPTTVVIQEVSSLHSRYLELLTRSSDYYKSLGDSLKNLEELKMRNTKIDMLEEELRLLKADIEDRDAKNASMREALSRYQLKLNESQEHLLSLEEVKRSQALQCSTAQATLSSSQNQMHELLAEVERLKRLVEEEKRSRKIVEERYTSQQEEHEGAMRKRLKELEGANWAKIELEKTVSDRTLEIEHVRRQLEAESQNLKQAQMELAKVRLQHSNEMREAKQTYESQILVTQTNIQKLSQQRKDDTLSLQMERERVEGDCKKLQEELRRLQFTLSEEQAQRKYTEVKLQQQITAGTEESRKTCELEARIQLLLSQQSAEESRWKEVQAHSTKSLQEKTNQIFNLTQSLDDELLKRRALEAENGHLQEELADLRAKHTACSQELIKARSSQQDLNILRIELENQGNERNRAEQNIGHLQAMVQELQGELKQLDGQLNQQVKGAQEEATKRRKTEAQLEKTNQAMREYISTISALQKSQEEANTEAKKSEDDRRKLQEALDRSLKETGSSAQRLAMLEAEMKTLRLQLVQEQGRVCESNQRFQTLHRSMEEKTKALNESIAEVERMKKLTETLTKERLGLEEELRAVRLEHDKLLQGRRYEDAEMSAQIAALQQQLESSQRTRHDHDKLIQQLSQEREKLRLEIQNIQKQASETSSLIQSSQTQCTELQQERDALQKKIKTLEENVTNIRKTEEDFRNAKLSLQTELRLKKQLQDENERLNNELSSWKKQRQIQDEHVQQHITERMKLEGECSSFRAHIEQLQAQLKEVEERYKLQLQGLKQERNDLVTIRDSLQGEVQRVRQIENAVNRCTQTDFPGTVDPSTLVFDGVRKKVTAQQLFECGVINQKTLNDLRKEYQTVQDVAVNIKLNLKGTGAIAGLTGTSGRLTLTEAKKYDLISSDSAVKLLEAQAATGYILDPRANLRMTVEEACLNGLVDEGDKKQLLTAEAACLGFRDTSTGKLLSASQAMRKGILDQETALRLLQAQEAAGGILDPVLSIYLPKDIARDRNLIDETLYQALSAKPNCYIDPGTNLSTSYVSLKRQCKADPNTGLLMLPAPPAPITVQGLREKVSLSHLVEANLLEPADLDQLREGKLTSQDIEHRLRAYLQGSTCVAGVYDETDKRILPIYQAMKEGLLRPGTTLELLEAQAASGFIIDPINNQYYTVEEACKKGLVGVEFKDKLLSAERAVTGYKDPGSEKIISLFQAIEKGLIEKGHGIRLLEAQIASGGIIDPKQSHRIDVDVAFKRGYFGEEMNQILKDEGDDTKGFFDPNTQDNLTYLQLKSRCMTDDKTGLVLLPLHDKNKISTQKNTTRKTRVVIVDPDTNKEMTVHEAYQKGLIDYETYMELSKQESEWEEIKITASDGTSKLVISDSKTGTQYDLKELLDKGVINDDNLQEYRSGDITLTEFVDIITTKTIGMSKPLSSSSSSSSCFVSSQTVKREIVTSVGSAPLQQAPSSPNSLKRIASMSISLTSPGDITDEQSPVGAIFDTEKSEKISIYKAMKQGLVDSITAQRLLEAQACTGGVVNPENGRRISIQEATRYGIIDDDMANRLKPAQKAYIGFEDIKTKKKLSAAEAVKEKWLPFEAGQRFLEFQFLTGGLFDPEHGHRRSLDEAVRLGWLDLRTSQKLLDTRHHPKMLTCPKTKLRITYKEAMDACMLEDKTGVRMLPAASTSSRGISSPYNSNPSSAPGSRTGSRRGSVDQTYSNSSTSRYSTFSYSSTSFSSKSLS</sequence>
<dbReference type="GO" id="GO:0005886">
    <property type="term" value="C:plasma membrane"/>
    <property type="evidence" value="ECO:0007669"/>
    <property type="project" value="UniProtKB-SubCell"/>
</dbReference>
<comment type="subcellular location">
    <subcellularLocation>
        <location evidence="2">Cell junction</location>
        <location evidence="2">Desmosome</location>
    </subcellularLocation>
    <subcellularLocation>
        <location evidence="1">Cell membrane</location>
    </subcellularLocation>
</comment>
<dbReference type="GO" id="GO:0014704">
    <property type="term" value="C:intercalated disc"/>
    <property type="evidence" value="ECO:0007669"/>
    <property type="project" value="TreeGrafter"/>
</dbReference>
<dbReference type="Pfam" id="PF17902">
    <property type="entry name" value="SH3_10"/>
    <property type="match status" value="1"/>
</dbReference>
<dbReference type="FunFam" id="3.90.1290.10:FF:000002">
    <property type="entry name" value="Plectin a"/>
    <property type="match status" value="1"/>
</dbReference>
<feature type="compositionally biased region" description="Low complexity" evidence="12">
    <location>
        <begin position="2704"/>
        <end position="2729"/>
    </location>
</feature>
<dbReference type="GO" id="GO:0002934">
    <property type="term" value="P:desmosome organization"/>
    <property type="evidence" value="ECO:0007669"/>
    <property type="project" value="UniProtKB-ARBA"/>
</dbReference>
<feature type="compositionally biased region" description="Low complexity" evidence="12">
    <location>
        <begin position="2679"/>
        <end position="2692"/>
    </location>
</feature>
<dbReference type="GO" id="GO:0060047">
    <property type="term" value="P:heart contraction"/>
    <property type="evidence" value="ECO:0007669"/>
    <property type="project" value="UniProtKB-ARBA"/>
</dbReference>
<dbReference type="GO" id="GO:0098609">
    <property type="term" value="P:cell-cell adhesion"/>
    <property type="evidence" value="ECO:0007669"/>
    <property type="project" value="TreeGrafter"/>
</dbReference>
<evidence type="ECO:0000256" key="10">
    <source>
        <dbReference type="ARBA" id="ARBA00056058"/>
    </source>
</evidence>
<keyword evidence="8 11" id="KW-0175">Coiled coil</keyword>
<dbReference type="GO" id="GO:0005198">
    <property type="term" value="F:structural molecule activity"/>
    <property type="evidence" value="ECO:0007669"/>
    <property type="project" value="TreeGrafter"/>
</dbReference>
<dbReference type="SMART" id="SM00150">
    <property type="entry name" value="SPEC"/>
    <property type="match status" value="3"/>
</dbReference>
<dbReference type="Gene3D" id="3.90.1290.10">
    <property type="entry name" value="Plakin repeat"/>
    <property type="match status" value="3"/>
</dbReference>
<dbReference type="Pfam" id="PF00681">
    <property type="entry name" value="Plectin"/>
    <property type="match status" value="8"/>
</dbReference>
<gene>
    <name evidence="15" type="ORF">C0J50_6624</name>
</gene>
<dbReference type="GO" id="GO:0007507">
    <property type="term" value="P:heart development"/>
    <property type="evidence" value="ECO:0007669"/>
    <property type="project" value="UniProtKB-ARBA"/>
</dbReference>
<dbReference type="FunFam" id="1.20.58.60:FF:000010">
    <property type="entry name" value="plectin isoform X2"/>
    <property type="match status" value="1"/>
</dbReference>
<dbReference type="SUPFAM" id="SSF46966">
    <property type="entry name" value="Spectrin repeat"/>
    <property type="match status" value="4"/>
</dbReference>
<dbReference type="GO" id="GO:0005737">
    <property type="term" value="C:cytoplasm"/>
    <property type="evidence" value="ECO:0007669"/>
    <property type="project" value="TreeGrafter"/>
</dbReference>
<dbReference type="InterPro" id="IPR041615">
    <property type="entry name" value="Desmoplakin_SH3"/>
</dbReference>
<dbReference type="Pfam" id="PF21097">
    <property type="entry name" value="SR_plectin_7"/>
    <property type="match status" value="1"/>
</dbReference>
<dbReference type="Gene3D" id="3.30.160.780">
    <property type="match status" value="1"/>
</dbReference>
<dbReference type="Gene3D" id="2.30.30.40">
    <property type="entry name" value="SH3 Domains"/>
    <property type="match status" value="1"/>
</dbReference>
<dbReference type="SUPFAM" id="SSF75399">
    <property type="entry name" value="Plakin repeat"/>
    <property type="match status" value="4"/>
</dbReference>
<dbReference type="CDD" id="cd00176">
    <property type="entry name" value="SPEC"/>
    <property type="match status" value="1"/>
</dbReference>
<feature type="compositionally biased region" description="Basic and acidic residues" evidence="12">
    <location>
        <begin position="1475"/>
        <end position="1491"/>
    </location>
</feature>
<dbReference type="Pfam" id="PF21019">
    <property type="entry name" value="Spectrin_3"/>
    <property type="match status" value="1"/>
</dbReference>
<feature type="region of interest" description="Disordered" evidence="12">
    <location>
        <begin position="1438"/>
        <end position="1458"/>
    </location>
</feature>
<comment type="similarity">
    <text evidence="3">Belongs to the plakin or cytolinker family.</text>
</comment>
<dbReference type="FunFam" id="3.30.160.780:FF:000001">
    <property type="entry name" value="Plectin a"/>
    <property type="match status" value="1"/>
</dbReference>